<gene>
    <name evidence="2" type="ORF">TRIUR3_01007</name>
</gene>
<feature type="region of interest" description="Disordered" evidence="1">
    <location>
        <begin position="1"/>
        <end position="52"/>
    </location>
</feature>
<evidence type="ECO:0000256" key="1">
    <source>
        <dbReference type="SAM" id="MobiDB-lite"/>
    </source>
</evidence>
<feature type="compositionally biased region" description="Basic and acidic residues" evidence="1">
    <location>
        <begin position="66"/>
        <end position="77"/>
    </location>
</feature>
<dbReference type="AlphaFoldDB" id="M7ZHU6"/>
<proteinExistence type="predicted"/>
<evidence type="ECO:0000313" key="2">
    <source>
        <dbReference type="EMBL" id="EMS59206.1"/>
    </source>
</evidence>
<feature type="compositionally biased region" description="Low complexity" evidence="1">
    <location>
        <begin position="36"/>
        <end position="47"/>
    </location>
</feature>
<sequence length="144" mass="15159">MVRSPAASTPTPRSPAAPNPNSRSQAAPTPTPRSQAAPTLTPSLPAADLEEPKVTNELLRAIKIEKANDPDLEEHKGAGLAVRHAPSPSSPPSITRAELIAGTTVGLEKIHQKSAPLPPYIKEQGEEAADQGVARQGESYSHRE</sequence>
<protein>
    <submittedName>
        <fullName evidence="2">Uncharacterized protein</fullName>
    </submittedName>
</protein>
<dbReference type="EMBL" id="KD123555">
    <property type="protein sequence ID" value="EMS59206.1"/>
    <property type="molecule type" value="Genomic_DNA"/>
</dbReference>
<feature type="region of interest" description="Disordered" evidence="1">
    <location>
        <begin position="113"/>
        <end position="144"/>
    </location>
</feature>
<accession>M7ZHU6</accession>
<feature type="compositionally biased region" description="Low complexity" evidence="1">
    <location>
        <begin position="1"/>
        <end position="11"/>
    </location>
</feature>
<name>M7ZHU6_TRIUA</name>
<reference evidence="2" key="1">
    <citation type="journal article" date="2013" name="Nature">
        <title>Draft genome of the wheat A-genome progenitor Triticum urartu.</title>
        <authorList>
            <person name="Ling H.Q."/>
            <person name="Zhao S."/>
            <person name="Liu D."/>
            <person name="Wang J."/>
            <person name="Sun H."/>
            <person name="Zhang C."/>
            <person name="Fan H."/>
            <person name="Li D."/>
            <person name="Dong L."/>
            <person name="Tao Y."/>
            <person name="Gao C."/>
            <person name="Wu H."/>
            <person name="Li Y."/>
            <person name="Cui Y."/>
            <person name="Guo X."/>
            <person name="Zheng S."/>
            <person name="Wang B."/>
            <person name="Yu K."/>
            <person name="Liang Q."/>
            <person name="Yang W."/>
            <person name="Lou X."/>
            <person name="Chen J."/>
            <person name="Feng M."/>
            <person name="Jian J."/>
            <person name="Zhang X."/>
            <person name="Luo G."/>
            <person name="Jiang Y."/>
            <person name="Liu J."/>
            <person name="Wang Z."/>
            <person name="Sha Y."/>
            <person name="Zhang B."/>
            <person name="Wu H."/>
            <person name="Tang D."/>
            <person name="Shen Q."/>
            <person name="Xue P."/>
            <person name="Zou S."/>
            <person name="Wang X."/>
            <person name="Liu X."/>
            <person name="Wang F."/>
            <person name="Yang Y."/>
            <person name="An X."/>
            <person name="Dong Z."/>
            <person name="Zhang K."/>
            <person name="Zhang X."/>
            <person name="Luo M.C."/>
            <person name="Dvorak J."/>
            <person name="Tong Y."/>
            <person name="Wang J."/>
            <person name="Yang H."/>
            <person name="Li Z."/>
            <person name="Wang D."/>
            <person name="Zhang A."/>
            <person name="Wang J."/>
        </authorList>
    </citation>
    <scope>NUCLEOTIDE SEQUENCE</scope>
</reference>
<feature type="region of interest" description="Disordered" evidence="1">
    <location>
        <begin position="66"/>
        <end position="94"/>
    </location>
</feature>
<feature type="compositionally biased region" description="Low complexity" evidence="1">
    <location>
        <begin position="19"/>
        <end position="28"/>
    </location>
</feature>
<organism evidence="2">
    <name type="scientific">Triticum urartu</name>
    <name type="common">Red wild einkorn</name>
    <name type="synonym">Crithodium urartu</name>
    <dbReference type="NCBI Taxonomy" id="4572"/>
    <lineage>
        <taxon>Eukaryota</taxon>
        <taxon>Viridiplantae</taxon>
        <taxon>Streptophyta</taxon>
        <taxon>Embryophyta</taxon>
        <taxon>Tracheophyta</taxon>
        <taxon>Spermatophyta</taxon>
        <taxon>Magnoliopsida</taxon>
        <taxon>Liliopsida</taxon>
        <taxon>Poales</taxon>
        <taxon>Poaceae</taxon>
        <taxon>BOP clade</taxon>
        <taxon>Pooideae</taxon>
        <taxon>Triticodae</taxon>
        <taxon>Triticeae</taxon>
        <taxon>Triticinae</taxon>
        <taxon>Triticum</taxon>
    </lineage>
</organism>